<dbReference type="AlphaFoldDB" id="A0A367ZKE6"/>
<dbReference type="EMBL" id="QOQW01000021">
    <property type="protein sequence ID" value="RCK78595.1"/>
    <property type="molecule type" value="Genomic_DNA"/>
</dbReference>
<dbReference type="InterPro" id="IPR050834">
    <property type="entry name" value="Glycosyltransf_2"/>
</dbReference>
<keyword evidence="2" id="KW-0808">Transferase</keyword>
<protein>
    <submittedName>
        <fullName evidence="2">Glycosyl transferase, family 2</fullName>
    </submittedName>
</protein>
<gene>
    <name evidence="2" type="ORF">OZSIB_1317</name>
</gene>
<proteinExistence type="predicted"/>
<evidence type="ECO:0000313" key="3">
    <source>
        <dbReference type="Proteomes" id="UP000252355"/>
    </source>
</evidence>
<evidence type="ECO:0000259" key="1">
    <source>
        <dbReference type="Pfam" id="PF00535"/>
    </source>
</evidence>
<feature type="domain" description="Glycosyltransferase 2-like" evidence="1">
    <location>
        <begin position="15"/>
        <end position="173"/>
    </location>
</feature>
<dbReference type="SUPFAM" id="SSF53448">
    <property type="entry name" value="Nucleotide-diphospho-sugar transferases"/>
    <property type="match status" value="1"/>
</dbReference>
<evidence type="ECO:0000313" key="2">
    <source>
        <dbReference type="EMBL" id="RCK78595.1"/>
    </source>
</evidence>
<dbReference type="InterPro" id="IPR001173">
    <property type="entry name" value="Glyco_trans_2-like"/>
</dbReference>
<accession>A0A367ZKE6</accession>
<dbReference type="Pfam" id="PF00535">
    <property type="entry name" value="Glycos_transf_2"/>
    <property type="match status" value="1"/>
</dbReference>
<dbReference type="Proteomes" id="UP000252355">
    <property type="component" value="Unassembled WGS sequence"/>
</dbReference>
<reference evidence="2 3" key="1">
    <citation type="submission" date="2018-05" db="EMBL/GenBank/DDBJ databases">
        <title>A metagenomic window into the 2 km-deep terrestrial subsurface aquifer revealed taxonomically and functionally diverse microbial community comprising novel uncultured bacterial lineages.</title>
        <authorList>
            <person name="Kadnikov V.V."/>
            <person name="Mardanov A.V."/>
            <person name="Beletsky A.V."/>
            <person name="Banks D."/>
            <person name="Pimenov N.V."/>
            <person name="Frank Y.A."/>
            <person name="Karnachuk O.V."/>
            <person name="Ravin N.V."/>
        </authorList>
    </citation>
    <scope>NUCLEOTIDE SEQUENCE [LARGE SCALE GENOMIC DNA]</scope>
    <source>
        <strain evidence="2">BY5</strain>
    </source>
</reference>
<dbReference type="Gene3D" id="3.90.550.10">
    <property type="entry name" value="Spore Coat Polysaccharide Biosynthesis Protein SpsA, Chain A"/>
    <property type="match status" value="1"/>
</dbReference>
<organism evidence="2 3">
    <name type="scientific">Candidatus Ozemobacter sibiricus</name>
    <dbReference type="NCBI Taxonomy" id="2268124"/>
    <lineage>
        <taxon>Bacteria</taxon>
        <taxon>Candidatus Ozemobacteria</taxon>
        <taxon>Candidatus Ozemobacterales</taxon>
        <taxon>Candidatus Ozemobacteraceae</taxon>
        <taxon>Candidatus Ozemobacter</taxon>
    </lineage>
</organism>
<dbReference type="CDD" id="cd00761">
    <property type="entry name" value="Glyco_tranf_GTA_type"/>
    <property type="match status" value="1"/>
</dbReference>
<dbReference type="InterPro" id="IPR029044">
    <property type="entry name" value="Nucleotide-diphossugar_trans"/>
</dbReference>
<dbReference type="PANTHER" id="PTHR43685:SF2">
    <property type="entry name" value="GLYCOSYLTRANSFERASE 2-LIKE DOMAIN-CONTAINING PROTEIN"/>
    <property type="match status" value="1"/>
</dbReference>
<name>A0A367ZKE6_9BACT</name>
<sequence length="329" mass="35356">MFCEKASNLAASQVTVVIPAYNPGSFLDEALRSVAAQTAPPGRVIVIDDGSDPPVRPEAGPWPFQLDFLRLDHAGQAAARNAGLAAWTTDLIAFLDADDVWHPLKLEWQLVALIRHPTAACVGCRAILIDGTGHCTGLGPGGNSARILPLDRTSFIQGAADGILVPSMVLMRRGPWLPPGGFDGAFHTEDLVYFDEFFAREGEAMVVDLPLLKRRMHGGNLTFAYRNMLRGYMKWLKERVEPDCGPVVAGRLHARLLLICGLSALAVGNGPEARQLLRRALAAGAGGKALAGFLFACLGPEIASVVRRGRHAMAGRMAARRWSSIPRPS</sequence>
<dbReference type="GO" id="GO:0016740">
    <property type="term" value="F:transferase activity"/>
    <property type="evidence" value="ECO:0007669"/>
    <property type="project" value="UniProtKB-KW"/>
</dbReference>
<comment type="caution">
    <text evidence="2">The sequence shown here is derived from an EMBL/GenBank/DDBJ whole genome shotgun (WGS) entry which is preliminary data.</text>
</comment>
<dbReference type="PANTHER" id="PTHR43685">
    <property type="entry name" value="GLYCOSYLTRANSFERASE"/>
    <property type="match status" value="1"/>
</dbReference>